<sequence length="411" mass="44969">MAKDRALAHALDLLDRIPLLDGHNDLPWVIRADRDARGDVAVWEPGRVHQGHDTDIPRLKEGKVAAQFWAGFIPTHSPHPGRTVMEVLDVTLQMEERYPDVFLPARKASDVARAKALGKIASFLTVEGGVGLENSLSPLRIWYGVGMRLMTLCHNETLDWVDSATDAPRHGGLTAFGRAVIEELNRLGVIIDLAHVAPSVMHQVLDLSEAPVVFSHSNAFALCDHPRNVPDDVLARVKGAGAVVMATFVPAFINQQVRDWYRPLSDPWGKAAPSPPQPGPEEEHLRRSGAAPKATLEQLCGHIEYIVQKTGLAHVGIGSDFFGGRVPVGLENVSRFPHLLAELIRRGWSDEAIAGIAAGNFLRAFRQVERVSRRLRRTQAPRVGTVADYDGKDAEKRGRPASAQAQRTAAS</sequence>
<evidence type="ECO:0000256" key="1">
    <source>
        <dbReference type="SAM" id="MobiDB-lite"/>
    </source>
</evidence>
<dbReference type="PROSITE" id="PS51365">
    <property type="entry name" value="RENAL_DIPEPTIDASE_2"/>
    <property type="match status" value="1"/>
</dbReference>
<reference evidence="2" key="1">
    <citation type="submission" date="2024-05" db="EMBL/GenBank/DDBJ databases">
        <authorList>
            <person name="Kim S."/>
            <person name="Heo J."/>
            <person name="Choi H."/>
            <person name="Choi Y."/>
            <person name="Kwon S.-W."/>
            <person name="Kim Y."/>
        </authorList>
    </citation>
    <scope>NUCLEOTIDE SEQUENCE</scope>
    <source>
        <strain evidence="2">KACC 23698</strain>
    </source>
</reference>
<dbReference type="CDD" id="cd01301">
    <property type="entry name" value="rDP_like"/>
    <property type="match status" value="1"/>
</dbReference>
<feature type="region of interest" description="Disordered" evidence="1">
    <location>
        <begin position="383"/>
        <end position="411"/>
    </location>
</feature>
<protein>
    <submittedName>
        <fullName evidence="2">Dipeptidase</fullName>
        <ecNumber evidence="2">3.4.13.19</ecNumber>
    </submittedName>
</protein>
<dbReference type="InterPro" id="IPR000180">
    <property type="entry name" value="Dipep_AS"/>
</dbReference>
<keyword evidence="2" id="KW-0645">Protease</keyword>
<dbReference type="PANTHER" id="PTHR10443">
    <property type="entry name" value="MICROSOMAL DIPEPTIDASE"/>
    <property type="match status" value="1"/>
</dbReference>
<dbReference type="Pfam" id="PF01244">
    <property type="entry name" value="Peptidase_M19"/>
    <property type="match status" value="1"/>
</dbReference>
<accession>A0AAU7JBD7</accession>
<feature type="compositionally biased region" description="Basic and acidic residues" evidence="1">
    <location>
        <begin position="389"/>
        <end position="398"/>
    </location>
</feature>
<dbReference type="RefSeq" id="WP_406854416.1">
    <property type="nucleotide sequence ID" value="NZ_CP157484.1"/>
</dbReference>
<dbReference type="EC" id="3.4.13.19" evidence="2"/>
<dbReference type="PANTHER" id="PTHR10443:SF12">
    <property type="entry name" value="DIPEPTIDASE"/>
    <property type="match status" value="1"/>
</dbReference>
<keyword evidence="2" id="KW-0224">Dipeptidase</keyword>
<dbReference type="SUPFAM" id="SSF51556">
    <property type="entry name" value="Metallo-dependent hydrolases"/>
    <property type="match status" value="1"/>
</dbReference>
<name>A0AAU7JBD7_9HYPH</name>
<dbReference type="InterPro" id="IPR008257">
    <property type="entry name" value="Pept_M19"/>
</dbReference>
<dbReference type="Gene3D" id="3.20.20.140">
    <property type="entry name" value="Metal-dependent hydrolases"/>
    <property type="match status" value="1"/>
</dbReference>
<keyword evidence="2" id="KW-0378">Hydrolase</keyword>
<evidence type="ECO:0000313" key="2">
    <source>
        <dbReference type="EMBL" id="XBO37593.1"/>
    </source>
</evidence>
<dbReference type="PROSITE" id="PS00869">
    <property type="entry name" value="RENAL_DIPEPTIDASE_1"/>
    <property type="match status" value="1"/>
</dbReference>
<organism evidence="2">
    <name type="scientific">Alsobacter sp. KACC 23698</name>
    <dbReference type="NCBI Taxonomy" id="3149229"/>
    <lineage>
        <taxon>Bacteria</taxon>
        <taxon>Pseudomonadati</taxon>
        <taxon>Pseudomonadota</taxon>
        <taxon>Alphaproteobacteria</taxon>
        <taxon>Hyphomicrobiales</taxon>
        <taxon>Alsobacteraceae</taxon>
        <taxon>Alsobacter</taxon>
    </lineage>
</organism>
<dbReference type="InterPro" id="IPR032466">
    <property type="entry name" value="Metal_Hydrolase"/>
</dbReference>
<gene>
    <name evidence="2" type="ORF">ABEG18_17935</name>
</gene>
<proteinExistence type="predicted"/>
<dbReference type="GO" id="GO:0006508">
    <property type="term" value="P:proteolysis"/>
    <property type="evidence" value="ECO:0007669"/>
    <property type="project" value="InterPro"/>
</dbReference>
<dbReference type="AlphaFoldDB" id="A0AAU7JBD7"/>
<feature type="region of interest" description="Disordered" evidence="1">
    <location>
        <begin position="268"/>
        <end position="291"/>
    </location>
</feature>
<dbReference type="GO" id="GO:0070573">
    <property type="term" value="F:metallodipeptidase activity"/>
    <property type="evidence" value="ECO:0007669"/>
    <property type="project" value="InterPro"/>
</dbReference>
<dbReference type="EMBL" id="CP157484">
    <property type="protein sequence ID" value="XBO37593.1"/>
    <property type="molecule type" value="Genomic_DNA"/>
</dbReference>